<evidence type="ECO:0000313" key="4">
    <source>
        <dbReference type="Proteomes" id="UP000237438"/>
    </source>
</evidence>
<dbReference type="GO" id="GO:0030687">
    <property type="term" value="C:preribosome, large subunit precursor"/>
    <property type="evidence" value="ECO:0007669"/>
    <property type="project" value="TreeGrafter"/>
</dbReference>
<sequence length="287" mass="31735">MSVSTSKVFEKDEQAKKDCRPVKKRRRNSKHYHSSEDENCERTIADHQAVNKSSSETQTSPNISASSSGDESQKNFKISSEIDDVSSSDLDSNASDASSSTHSQKSSIKRKRKRNDPDIFATSMSKILGSKLTSSKRNDPVLARSAQAQYISKQATDAKLESLARRKIRADRKEALKKGRVIDVLGSNMASESLKTSNQEVTHKNSQEIAEEEKKFKKIAQRGVIKLFNAVRAAQIKGEEAAREAKARGIVSQRSKEEKINEMSKKGFLDLISKGGENKKSGAIENA</sequence>
<dbReference type="EMBL" id="PEDP01000841">
    <property type="protein sequence ID" value="POS84831.1"/>
    <property type="molecule type" value="Genomic_DNA"/>
</dbReference>
<dbReference type="OrthoDB" id="20949at2759"/>
<evidence type="ECO:0000256" key="2">
    <source>
        <dbReference type="SAM" id="MobiDB-lite"/>
    </source>
</evidence>
<evidence type="ECO:0008006" key="5">
    <source>
        <dbReference type="Google" id="ProtNLM"/>
    </source>
</evidence>
<feature type="compositionally biased region" description="Basic residues" evidence="2">
    <location>
        <begin position="22"/>
        <end position="32"/>
    </location>
</feature>
<dbReference type="AlphaFoldDB" id="A0A2S4PS25"/>
<evidence type="ECO:0000256" key="1">
    <source>
        <dbReference type="ARBA" id="ARBA00007462"/>
    </source>
</evidence>
<dbReference type="GO" id="GO:0000470">
    <property type="term" value="P:maturation of LSU-rRNA"/>
    <property type="evidence" value="ECO:0007669"/>
    <property type="project" value="TreeGrafter"/>
</dbReference>
<protein>
    <recommendedName>
        <fullName evidence="5">Rrp15p-domain-containing protein</fullName>
    </recommendedName>
</protein>
<comment type="caution">
    <text evidence="3">The sequence shown here is derived from an EMBL/GenBank/DDBJ whole genome shotgun (WGS) entry which is preliminary data.</text>
</comment>
<feature type="compositionally biased region" description="Basic and acidic residues" evidence="2">
    <location>
        <begin position="33"/>
        <end position="45"/>
    </location>
</feature>
<feature type="compositionally biased region" description="Polar residues" evidence="2">
    <location>
        <begin position="50"/>
        <end position="78"/>
    </location>
</feature>
<dbReference type="PANTHER" id="PTHR13245:SF14">
    <property type="entry name" value="RRP15-LIKE PROTEIN"/>
    <property type="match status" value="1"/>
</dbReference>
<dbReference type="Proteomes" id="UP000237438">
    <property type="component" value="Unassembled WGS sequence"/>
</dbReference>
<proteinExistence type="inferred from homology"/>
<dbReference type="InterPro" id="IPR012459">
    <property type="entry name" value="Rrp15"/>
</dbReference>
<feature type="region of interest" description="Disordered" evidence="2">
    <location>
        <begin position="1"/>
        <end position="140"/>
    </location>
</feature>
<name>A0A2S4PS25_9PEZI</name>
<feature type="compositionally biased region" description="Low complexity" evidence="2">
    <location>
        <begin position="87"/>
        <end position="106"/>
    </location>
</feature>
<reference evidence="3 4" key="1">
    <citation type="submission" date="2017-10" db="EMBL/GenBank/DDBJ databases">
        <title>Development of genomic resources for the powdery mildew, Erysiphe pulchra.</title>
        <authorList>
            <person name="Wadl P.A."/>
            <person name="Mack B.M."/>
            <person name="Moore G."/>
            <person name="Beltz S.B."/>
        </authorList>
    </citation>
    <scope>NUCLEOTIDE SEQUENCE [LARGE SCALE GENOMIC DNA]</scope>
    <source>
        <strain evidence="3">Cflorida</strain>
    </source>
</reference>
<feature type="compositionally biased region" description="Basic and acidic residues" evidence="2">
    <location>
        <begin position="8"/>
        <end position="21"/>
    </location>
</feature>
<dbReference type="GO" id="GO:0000460">
    <property type="term" value="P:maturation of 5.8S rRNA"/>
    <property type="evidence" value="ECO:0007669"/>
    <property type="project" value="TreeGrafter"/>
</dbReference>
<accession>A0A2S4PS25</accession>
<gene>
    <name evidence="3" type="ORF">EPUL_004604</name>
</gene>
<dbReference type="PANTHER" id="PTHR13245">
    <property type="entry name" value="RRP15-LIKE PROTEIN"/>
    <property type="match status" value="1"/>
</dbReference>
<evidence type="ECO:0000313" key="3">
    <source>
        <dbReference type="EMBL" id="POS84831.1"/>
    </source>
</evidence>
<dbReference type="Pfam" id="PF07890">
    <property type="entry name" value="Rrp15p"/>
    <property type="match status" value="1"/>
</dbReference>
<keyword evidence="4" id="KW-1185">Reference proteome</keyword>
<dbReference type="STRING" id="225359.A0A2S4PS25"/>
<organism evidence="3 4">
    <name type="scientific">Erysiphe pulchra</name>
    <dbReference type="NCBI Taxonomy" id="225359"/>
    <lineage>
        <taxon>Eukaryota</taxon>
        <taxon>Fungi</taxon>
        <taxon>Dikarya</taxon>
        <taxon>Ascomycota</taxon>
        <taxon>Pezizomycotina</taxon>
        <taxon>Leotiomycetes</taxon>
        <taxon>Erysiphales</taxon>
        <taxon>Erysiphaceae</taxon>
        <taxon>Erysiphe</taxon>
    </lineage>
</organism>
<comment type="similarity">
    <text evidence="1">Belongs to the RRP15 family.</text>
</comment>